<dbReference type="EMBL" id="CP042344">
    <property type="protein sequence ID" value="QEA12825.1"/>
    <property type="molecule type" value="Genomic_DNA"/>
</dbReference>
<proteinExistence type="predicted"/>
<name>A0A5B8RX67_9BURK</name>
<dbReference type="PANTHER" id="PTHR43431">
    <property type="entry name" value="OXIDOREDUCTASE, SHORT CHAIN DEHYDROGENASE/REDUCTASE FAMILY (AFU_ORTHOLOGUE AFUA_5G14000)"/>
    <property type="match status" value="1"/>
</dbReference>
<dbReference type="SUPFAM" id="SSF51735">
    <property type="entry name" value="NAD(P)-binding Rossmann-fold domains"/>
    <property type="match status" value="1"/>
</dbReference>
<dbReference type="Pfam" id="PF00106">
    <property type="entry name" value="adh_short"/>
    <property type="match status" value="1"/>
</dbReference>
<evidence type="ECO:0000313" key="1">
    <source>
        <dbReference type="EMBL" id="QEA12825.1"/>
    </source>
</evidence>
<accession>A0A5B8RX67</accession>
<dbReference type="InterPro" id="IPR002347">
    <property type="entry name" value="SDR_fam"/>
</dbReference>
<organism evidence="1 2">
    <name type="scientific">Comamonas flocculans</name>
    <dbReference type="NCBI Taxonomy" id="2597701"/>
    <lineage>
        <taxon>Bacteria</taxon>
        <taxon>Pseudomonadati</taxon>
        <taxon>Pseudomonadota</taxon>
        <taxon>Betaproteobacteria</taxon>
        <taxon>Burkholderiales</taxon>
        <taxon>Comamonadaceae</taxon>
        <taxon>Comamonas</taxon>
    </lineage>
</organism>
<sequence length="244" mass="25345">MARDFKEGAGAPAQAVSAIVGTGPGNGAALARRFGAQGAPVALLARSSGFSAALAQELPSARAYAVDAGQPEPLQTALAQVAARQGPVGTLIYNAGSGAWGSVEEVTASDLEQCWRVNTLGLFAAVQALLPGMKRLGGGNIIVIGATASRRGGAGAAAFAQAKAAQRTLAESMARQLWPQGIHVALIVIDGIVDLPRSRQRFADKPDDFFVQPAAVAESAWWLAQQPRSAWSFEIEARPFGEKW</sequence>
<reference evidence="1 2" key="1">
    <citation type="submission" date="2019-07" db="EMBL/GenBank/DDBJ databases">
        <title>Complete genome sequence of Comamonas sp. NLF 7-7 isolated from livestock.</title>
        <authorList>
            <person name="Kim D.H."/>
            <person name="Kim J.G."/>
        </authorList>
    </citation>
    <scope>NUCLEOTIDE SEQUENCE [LARGE SCALE GENOMIC DNA]</scope>
    <source>
        <strain evidence="1 2">NLF 7-7</strain>
    </source>
</reference>
<gene>
    <name evidence="1" type="ORF">FOZ74_07185</name>
</gene>
<evidence type="ECO:0000313" key="2">
    <source>
        <dbReference type="Proteomes" id="UP000321199"/>
    </source>
</evidence>
<dbReference type="KEGG" id="cof:FOZ74_07185"/>
<dbReference type="RefSeq" id="WP_146912418.1">
    <property type="nucleotide sequence ID" value="NZ_CP042344.1"/>
</dbReference>
<protein>
    <submittedName>
        <fullName evidence="1">SDR family NAD(P)-dependent oxidoreductase</fullName>
    </submittedName>
</protein>
<keyword evidence="2" id="KW-1185">Reference proteome</keyword>
<dbReference type="Gene3D" id="3.40.50.720">
    <property type="entry name" value="NAD(P)-binding Rossmann-like Domain"/>
    <property type="match status" value="1"/>
</dbReference>
<dbReference type="PRINTS" id="PR00081">
    <property type="entry name" value="GDHRDH"/>
</dbReference>
<dbReference type="AlphaFoldDB" id="A0A5B8RX67"/>
<dbReference type="PANTHER" id="PTHR43431:SF7">
    <property type="entry name" value="OXIDOREDUCTASE, SHORT CHAIN DEHYDROGENASE_REDUCTASE FAMILY (AFU_ORTHOLOGUE AFUA_5G14000)"/>
    <property type="match status" value="1"/>
</dbReference>
<dbReference type="InterPro" id="IPR036291">
    <property type="entry name" value="NAD(P)-bd_dom_sf"/>
</dbReference>
<dbReference type="OrthoDB" id="5513072at2"/>
<dbReference type="Proteomes" id="UP000321199">
    <property type="component" value="Chromosome"/>
</dbReference>